<feature type="domain" description="NADAR" evidence="2">
    <location>
        <begin position="53"/>
        <end position="207"/>
    </location>
</feature>
<dbReference type="Pfam" id="PF08719">
    <property type="entry name" value="NADAR"/>
    <property type="match status" value="1"/>
</dbReference>
<proteinExistence type="predicted"/>
<evidence type="ECO:0000259" key="2">
    <source>
        <dbReference type="Pfam" id="PF08719"/>
    </source>
</evidence>
<dbReference type="EMBL" id="ML120359">
    <property type="protein sequence ID" value="RPB04146.1"/>
    <property type="molecule type" value="Genomic_DNA"/>
</dbReference>
<dbReference type="InterPro" id="IPR012816">
    <property type="entry name" value="NADAR"/>
</dbReference>
<dbReference type="STRING" id="1336337.A0A3N4K0K9"/>
<accession>A0A3N4K0K9</accession>
<reference evidence="3 4" key="1">
    <citation type="journal article" date="2018" name="Nat. Ecol. Evol.">
        <title>Pezizomycetes genomes reveal the molecular basis of ectomycorrhizal truffle lifestyle.</title>
        <authorList>
            <person name="Murat C."/>
            <person name="Payen T."/>
            <person name="Noel B."/>
            <person name="Kuo A."/>
            <person name="Morin E."/>
            <person name="Chen J."/>
            <person name="Kohler A."/>
            <person name="Krizsan K."/>
            <person name="Balestrini R."/>
            <person name="Da Silva C."/>
            <person name="Montanini B."/>
            <person name="Hainaut M."/>
            <person name="Levati E."/>
            <person name="Barry K.W."/>
            <person name="Belfiori B."/>
            <person name="Cichocki N."/>
            <person name="Clum A."/>
            <person name="Dockter R.B."/>
            <person name="Fauchery L."/>
            <person name="Guy J."/>
            <person name="Iotti M."/>
            <person name="Le Tacon F."/>
            <person name="Lindquist E.A."/>
            <person name="Lipzen A."/>
            <person name="Malagnac F."/>
            <person name="Mello A."/>
            <person name="Molinier V."/>
            <person name="Miyauchi S."/>
            <person name="Poulain J."/>
            <person name="Riccioni C."/>
            <person name="Rubini A."/>
            <person name="Sitrit Y."/>
            <person name="Splivallo R."/>
            <person name="Traeger S."/>
            <person name="Wang M."/>
            <person name="Zifcakova L."/>
            <person name="Wipf D."/>
            <person name="Zambonelli A."/>
            <person name="Paolocci F."/>
            <person name="Nowrousian M."/>
            <person name="Ottonello S."/>
            <person name="Baldrian P."/>
            <person name="Spatafora J.W."/>
            <person name="Henrissat B."/>
            <person name="Nagy L.G."/>
            <person name="Aury J.M."/>
            <person name="Wincker P."/>
            <person name="Grigoriev I.V."/>
            <person name="Bonfante P."/>
            <person name="Martin F.M."/>
        </authorList>
    </citation>
    <scope>NUCLEOTIDE SEQUENCE [LARGE SCALE GENOMIC DNA]</scope>
    <source>
        <strain evidence="3 4">120613-1</strain>
    </source>
</reference>
<dbReference type="Proteomes" id="UP000276215">
    <property type="component" value="Unassembled WGS sequence"/>
</dbReference>
<dbReference type="AlphaFoldDB" id="A0A3N4K0K9"/>
<dbReference type="NCBIfam" id="TIGR02464">
    <property type="entry name" value="ribofla_fusion"/>
    <property type="match status" value="1"/>
</dbReference>
<dbReference type="Gene3D" id="1.10.357.40">
    <property type="entry name" value="YbiA-like"/>
    <property type="match status" value="1"/>
</dbReference>
<evidence type="ECO:0000313" key="4">
    <source>
        <dbReference type="Proteomes" id="UP000276215"/>
    </source>
</evidence>
<organism evidence="3 4">
    <name type="scientific">Choiromyces venosus 120613-1</name>
    <dbReference type="NCBI Taxonomy" id="1336337"/>
    <lineage>
        <taxon>Eukaryota</taxon>
        <taxon>Fungi</taxon>
        <taxon>Dikarya</taxon>
        <taxon>Ascomycota</taxon>
        <taxon>Pezizomycotina</taxon>
        <taxon>Pezizomycetes</taxon>
        <taxon>Pezizales</taxon>
        <taxon>Tuberaceae</taxon>
        <taxon>Choiromyces</taxon>
    </lineage>
</organism>
<dbReference type="InterPro" id="IPR037238">
    <property type="entry name" value="YbiA-like_sf"/>
</dbReference>
<sequence length="222" mass="25117">MPPITRGSKGQELTNSTPPIPKPRRKDSSSKAGSSSSAAAAPAPVDDGTGPVYFWRPHEVPFGIFSQWHEEEFTAPFDGEEMRFGTAEQYMMYSKAMLFNDPDTAAEIMETTNPSTQRTLGRKVQNFNDVTWAKNRSRIVESGSYWKFRKDPSRLLETGDREIVEASPRDRIWGIGFESKNADVRKRDKWGMNLLGKALMGARERLRRELEPEVESKGKEQG</sequence>
<feature type="compositionally biased region" description="Low complexity" evidence="1">
    <location>
        <begin position="30"/>
        <end position="43"/>
    </location>
</feature>
<protein>
    <submittedName>
        <fullName evidence="3">DUF1768-domain-containing protein</fullName>
    </submittedName>
</protein>
<dbReference type="CDD" id="cd15457">
    <property type="entry name" value="NADAR"/>
    <property type="match status" value="1"/>
</dbReference>
<dbReference type="OrthoDB" id="206452at2759"/>
<evidence type="ECO:0000256" key="1">
    <source>
        <dbReference type="SAM" id="MobiDB-lite"/>
    </source>
</evidence>
<feature type="region of interest" description="Disordered" evidence="1">
    <location>
        <begin position="1"/>
        <end position="47"/>
    </location>
</feature>
<evidence type="ECO:0000313" key="3">
    <source>
        <dbReference type="EMBL" id="RPB04146.1"/>
    </source>
</evidence>
<dbReference type="SUPFAM" id="SSF143990">
    <property type="entry name" value="YbiA-like"/>
    <property type="match status" value="1"/>
</dbReference>
<name>A0A3N4K0K9_9PEZI</name>
<keyword evidence="4" id="KW-1185">Reference proteome</keyword>
<gene>
    <name evidence="3" type="ORF">L873DRAFT_1799599</name>
</gene>